<keyword evidence="2" id="KW-1185">Reference proteome</keyword>
<protein>
    <submittedName>
        <fullName evidence="1">Uncharacterized protein</fullName>
    </submittedName>
</protein>
<dbReference type="AlphaFoldDB" id="A0A329MTY6"/>
<proteinExistence type="predicted"/>
<name>A0A329MTY6_9BACL</name>
<dbReference type="RefSeq" id="WP_113029481.1">
    <property type="nucleotide sequence ID" value="NZ_QMFB01000001.1"/>
</dbReference>
<sequence length="162" mass="17823">MAVIFKQVGGTAIFSADAEVKTKDGVLEVSFVETQRIPKGNLNGVLQISLNGNPLVISSGSTRSKSNGGKSKCIRRQFLVYDGNKVNELNEALALAFGKLRKELVSFDKRKAVMLRLPCFLRVPLCRLAESQYIVACRLRGRPALECLREAEAIYNNCKGNC</sequence>
<comment type="caution">
    <text evidence="1">The sequence shown here is derived from an EMBL/GenBank/DDBJ whole genome shotgun (WGS) entry which is preliminary data.</text>
</comment>
<dbReference type="OrthoDB" id="2606384at2"/>
<accession>A0A329MTY6</accession>
<organism evidence="1 2">
    <name type="scientific">Paenibacillus contaminans</name>
    <dbReference type="NCBI Taxonomy" id="450362"/>
    <lineage>
        <taxon>Bacteria</taxon>
        <taxon>Bacillati</taxon>
        <taxon>Bacillota</taxon>
        <taxon>Bacilli</taxon>
        <taxon>Bacillales</taxon>
        <taxon>Paenibacillaceae</taxon>
        <taxon>Paenibacillus</taxon>
    </lineage>
</organism>
<reference evidence="1 2" key="1">
    <citation type="journal article" date="2009" name="Int. J. Syst. Evol. Microbiol.">
        <title>Paenibacillus contaminans sp. nov., isolated from a contaminated laboratory plate.</title>
        <authorList>
            <person name="Chou J.H."/>
            <person name="Lee J.H."/>
            <person name="Lin M.C."/>
            <person name="Chang P.S."/>
            <person name="Arun A.B."/>
            <person name="Young C.C."/>
            <person name="Chen W.M."/>
        </authorList>
    </citation>
    <scope>NUCLEOTIDE SEQUENCE [LARGE SCALE GENOMIC DNA]</scope>
    <source>
        <strain evidence="1 2">CKOBP-6</strain>
    </source>
</reference>
<evidence type="ECO:0000313" key="1">
    <source>
        <dbReference type="EMBL" id="RAV23371.1"/>
    </source>
</evidence>
<dbReference type="EMBL" id="QMFB01000001">
    <property type="protein sequence ID" value="RAV23371.1"/>
    <property type="molecule type" value="Genomic_DNA"/>
</dbReference>
<evidence type="ECO:0000313" key="2">
    <source>
        <dbReference type="Proteomes" id="UP000250369"/>
    </source>
</evidence>
<gene>
    <name evidence="1" type="ORF">DQG23_04035</name>
</gene>
<dbReference type="Proteomes" id="UP000250369">
    <property type="component" value="Unassembled WGS sequence"/>
</dbReference>